<protein>
    <recommendedName>
        <fullName evidence="1">Protein HGH1 N-terminal domain-containing protein</fullName>
    </recommendedName>
</protein>
<name>A0A438D6Z0_VITVI</name>
<dbReference type="InterPro" id="IPR016024">
    <property type="entry name" value="ARM-type_fold"/>
</dbReference>
<comment type="caution">
    <text evidence="2">The sequence shown here is derived from an EMBL/GenBank/DDBJ whole genome shotgun (WGS) entry which is preliminary data.</text>
</comment>
<proteinExistence type="predicted"/>
<dbReference type="InterPro" id="IPR007205">
    <property type="entry name" value="Protein_HGH1_N"/>
</dbReference>
<dbReference type="AlphaFoldDB" id="A0A438D6Z0"/>
<gene>
    <name evidence="2" type="ORF">CK203_082906</name>
</gene>
<dbReference type="Pfam" id="PF04063">
    <property type="entry name" value="DUF383"/>
    <property type="match status" value="1"/>
</dbReference>
<evidence type="ECO:0000313" key="3">
    <source>
        <dbReference type="Proteomes" id="UP000288805"/>
    </source>
</evidence>
<feature type="domain" description="Protein HGH1 N-terminal" evidence="1">
    <location>
        <begin position="150"/>
        <end position="257"/>
    </location>
</feature>
<dbReference type="SUPFAM" id="SSF48371">
    <property type="entry name" value="ARM repeat"/>
    <property type="match status" value="1"/>
</dbReference>
<dbReference type="PANTHER" id="PTHR13387:SF9">
    <property type="entry name" value="PROTEIN HGH1 HOMOLOG"/>
    <property type="match status" value="1"/>
</dbReference>
<dbReference type="InterPro" id="IPR011989">
    <property type="entry name" value="ARM-like"/>
</dbReference>
<organism evidence="2 3">
    <name type="scientific">Vitis vinifera</name>
    <name type="common">Grape</name>
    <dbReference type="NCBI Taxonomy" id="29760"/>
    <lineage>
        <taxon>Eukaryota</taxon>
        <taxon>Viridiplantae</taxon>
        <taxon>Streptophyta</taxon>
        <taxon>Embryophyta</taxon>
        <taxon>Tracheophyta</taxon>
        <taxon>Spermatophyta</taxon>
        <taxon>Magnoliopsida</taxon>
        <taxon>eudicotyledons</taxon>
        <taxon>Gunneridae</taxon>
        <taxon>Pentapetalae</taxon>
        <taxon>rosids</taxon>
        <taxon>Vitales</taxon>
        <taxon>Vitaceae</taxon>
        <taxon>Viteae</taxon>
        <taxon>Vitis</taxon>
    </lineage>
</organism>
<dbReference type="InterPro" id="IPR039717">
    <property type="entry name" value="Hgh1"/>
</dbReference>
<dbReference type="Proteomes" id="UP000288805">
    <property type="component" value="Unassembled WGS sequence"/>
</dbReference>
<reference evidence="2 3" key="1">
    <citation type="journal article" date="2018" name="PLoS Genet.">
        <title>Population sequencing reveals clonal diversity and ancestral inbreeding in the grapevine cultivar Chardonnay.</title>
        <authorList>
            <person name="Roach M.J."/>
            <person name="Johnson D.L."/>
            <person name="Bohlmann J."/>
            <person name="van Vuuren H.J."/>
            <person name="Jones S.J."/>
            <person name="Pretorius I.S."/>
            <person name="Schmidt S.A."/>
            <person name="Borneman A.R."/>
        </authorList>
    </citation>
    <scope>NUCLEOTIDE SEQUENCE [LARGE SCALE GENOMIC DNA]</scope>
    <source>
        <strain evidence="3">cv. Chardonnay</strain>
        <tissue evidence="2">Leaf</tissue>
    </source>
</reference>
<dbReference type="Gene3D" id="1.25.10.10">
    <property type="entry name" value="Leucine-rich Repeat Variant"/>
    <property type="match status" value="1"/>
</dbReference>
<sequence>MKKEFCWKIEGKLFAGKRCRFQLMVVSLQDDVVSKELDIAVYYAARDVQRRVKSDADRAGRVSRFSLCSSPQVKKAAVDIVQGLTGSEDGLQSLCSHSDVLIPSLSRVLSEKKEVSEPAAEALINLSQKPEQAAKMVAMGMIKTAMDILYKQGSGITRLLVMLLVNLTQSDDGIASLLQTGDEKIQGLYLMKLVRSFCTSSTETTDDPFEHVGPILVNISKKDSGRKMLLDPKRGMLKQIVRQFDSTNPLRKKGVCITDSPQQLNFFLEDP</sequence>
<evidence type="ECO:0000313" key="2">
    <source>
        <dbReference type="EMBL" id="RVW31194.1"/>
    </source>
</evidence>
<evidence type="ECO:0000259" key="1">
    <source>
        <dbReference type="Pfam" id="PF04063"/>
    </source>
</evidence>
<dbReference type="PANTHER" id="PTHR13387">
    <property type="entry name" value="PROTEIN HGH1 HOMOLOG"/>
    <property type="match status" value="1"/>
</dbReference>
<dbReference type="EMBL" id="QGNW01001764">
    <property type="protein sequence ID" value="RVW31194.1"/>
    <property type="molecule type" value="Genomic_DNA"/>
</dbReference>
<accession>A0A438D6Z0</accession>